<comment type="caution">
    <text evidence="2">The sequence shown here is derived from an EMBL/GenBank/DDBJ whole genome shotgun (WGS) entry which is preliminary data.</text>
</comment>
<feature type="compositionally biased region" description="Polar residues" evidence="1">
    <location>
        <begin position="109"/>
        <end position="123"/>
    </location>
</feature>
<evidence type="ECO:0000313" key="2">
    <source>
        <dbReference type="EMBL" id="OWQ99732.1"/>
    </source>
</evidence>
<feature type="region of interest" description="Disordered" evidence="1">
    <location>
        <begin position="109"/>
        <end position="129"/>
    </location>
</feature>
<protein>
    <submittedName>
        <fullName evidence="2">Uncharacterized protein</fullName>
    </submittedName>
</protein>
<reference evidence="2 3" key="1">
    <citation type="journal article" date="2010" name="Int. J. Syst. Evol. Microbiol.">
        <title>Sphingopyxis bauzanensis sp. nov., a psychrophilic bacterium isolated from soil.</title>
        <authorList>
            <person name="Zhang D.C."/>
            <person name="Liu H.C."/>
            <person name="Xin Y.H."/>
            <person name="Zhou Y.G."/>
            <person name="Schinner F."/>
            <person name="Margesin R."/>
        </authorList>
    </citation>
    <scope>NUCLEOTIDE SEQUENCE [LARGE SCALE GENOMIC DNA]</scope>
    <source>
        <strain evidence="2 3">DSM 22271</strain>
    </source>
</reference>
<name>A0A246K2J9_9SPHN</name>
<evidence type="ECO:0000256" key="1">
    <source>
        <dbReference type="SAM" id="MobiDB-lite"/>
    </source>
</evidence>
<keyword evidence="3" id="KW-1185">Reference proteome</keyword>
<proteinExistence type="predicted"/>
<organism evidence="2 3">
    <name type="scientific">Sphingopyxis bauzanensis</name>
    <dbReference type="NCBI Taxonomy" id="651663"/>
    <lineage>
        <taxon>Bacteria</taxon>
        <taxon>Pseudomonadati</taxon>
        <taxon>Pseudomonadota</taxon>
        <taxon>Alphaproteobacteria</taxon>
        <taxon>Sphingomonadales</taxon>
        <taxon>Sphingomonadaceae</taxon>
        <taxon>Sphingopyxis</taxon>
    </lineage>
</organism>
<gene>
    <name evidence="2" type="ORF">CDQ92_06515</name>
</gene>
<dbReference type="Proteomes" id="UP000197361">
    <property type="component" value="Unassembled WGS sequence"/>
</dbReference>
<sequence length="129" mass="14049">MAARRGRALREAALFDPALDRWKAEITARLAEASQDVPDIYPGIAAIYKRKVERLTESLADPETRLDASSDIRSLIGRIVQHPGAKRGEIHATLHGSLMGILNFANDNPSPDASRVITSSASGSRRDQC</sequence>
<evidence type="ECO:0000313" key="3">
    <source>
        <dbReference type="Proteomes" id="UP000197361"/>
    </source>
</evidence>
<dbReference type="AlphaFoldDB" id="A0A246K2J9"/>
<accession>A0A246K2J9</accession>
<dbReference type="EMBL" id="NISK01000001">
    <property type="protein sequence ID" value="OWQ99732.1"/>
    <property type="molecule type" value="Genomic_DNA"/>
</dbReference>